<dbReference type="InterPro" id="IPR012677">
    <property type="entry name" value="Nucleotide-bd_a/b_plait_sf"/>
</dbReference>
<feature type="compositionally biased region" description="Gly residues" evidence="1">
    <location>
        <begin position="110"/>
        <end position="120"/>
    </location>
</feature>
<feature type="non-terminal residue" evidence="2">
    <location>
        <position position="1"/>
    </location>
</feature>
<dbReference type="SUPFAM" id="SSF54928">
    <property type="entry name" value="RNA-binding domain, RBD"/>
    <property type="match status" value="1"/>
</dbReference>
<feature type="compositionally biased region" description="Basic and acidic residues" evidence="1">
    <location>
        <begin position="179"/>
        <end position="189"/>
    </location>
</feature>
<dbReference type="EMBL" id="QDEB01086276">
    <property type="protein sequence ID" value="RZC33747.1"/>
    <property type="molecule type" value="Genomic_DNA"/>
</dbReference>
<gene>
    <name evidence="2" type="ORF">BDFB_013791</name>
</gene>
<feature type="compositionally biased region" description="Basic residues" evidence="1">
    <location>
        <begin position="141"/>
        <end position="153"/>
    </location>
</feature>
<dbReference type="GO" id="GO:0003676">
    <property type="term" value="F:nucleic acid binding"/>
    <property type="evidence" value="ECO:0007669"/>
    <property type="project" value="InterPro"/>
</dbReference>
<evidence type="ECO:0000313" key="3">
    <source>
        <dbReference type="Proteomes" id="UP000292052"/>
    </source>
</evidence>
<evidence type="ECO:0000313" key="2">
    <source>
        <dbReference type="EMBL" id="RZC33747.1"/>
    </source>
</evidence>
<evidence type="ECO:0000256" key="1">
    <source>
        <dbReference type="SAM" id="MobiDB-lite"/>
    </source>
</evidence>
<keyword evidence="2" id="KW-0396">Initiation factor</keyword>
<proteinExistence type="predicted"/>
<organism evidence="2 3">
    <name type="scientific">Asbolus verrucosus</name>
    <name type="common">Desert ironclad beetle</name>
    <dbReference type="NCBI Taxonomy" id="1661398"/>
    <lineage>
        <taxon>Eukaryota</taxon>
        <taxon>Metazoa</taxon>
        <taxon>Ecdysozoa</taxon>
        <taxon>Arthropoda</taxon>
        <taxon>Hexapoda</taxon>
        <taxon>Insecta</taxon>
        <taxon>Pterygota</taxon>
        <taxon>Neoptera</taxon>
        <taxon>Endopterygota</taxon>
        <taxon>Coleoptera</taxon>
        <taxon>Polyphaga</taxon>
        <taxon>Cucujiformia</taxon>
        <taxon>Tenebrionidae</taxon>
        <taxon>Pimeliinae</taxon>
        <taxon>Asbolus</taxon>
    </lineage>
</organism>
<feature type="compositionally biased region" description="Basic and acidic residues" evidence="1">
    <location>
        <begin position="36"/>
        <end position="50"/>
    </location>
</feature>
<feature type="compositionally biased region" description="Basic and acidic residues" evidence="1">
    <location>
        <begin position="63"/>
        <end position="75"/>
    </location>
</feature>
<sequence length="189" mass="20693">GFCYVEFSTLHDLEQAINMNGLVEVEGHTIKIDVAEGKRSERGGGFDRGRGGRGGFRGPRPGGGDHRFEEFERRGGGRGGSFNDRGGNRGNYGNFSSEEGGNRDWSARGGNRGNNGGGFGSRPRQERRSFTEDLPNPTPGRWRHTSGRPKLKLQPRTVKDPVNAMAETSQTSTIFGGAKPREEKLQDKQ</sequence>
<keyword evidence="2" id="KW-0648">Protein biosynthesis</keyword>
<comment type="caution">
    <text evidence="2">The sequence shown here is derived from an EMBL/GenBank/DDBJ whole genome shotgun (WGS) entry which is preliminary data.</text>
</comment>
<accession>A0A482VMY0</accession>
<dbReference type="GO" id="GO:0003743">
    <property type="term" value="F:translation initiation factor activity"/>
    <property type="evidence" value="ECO:0007669"/>
    <property type="project" value="UniProtKB-KW"/>
</dbReference>
<name>A0A482VMY0_ASBVE</name>
<protein>
    <submittedName>
        <fullName evidence="2">Eukaryotic translation initiation factor 4H</fullName>
    </submittedName>
</protein>
<feature type="compositionally biased region" description="Gly residues" evidence="1">
    <location>
        <begin position="52"/>
        <end position="62"/>
    </location>
</feature>
<feature type="region of interest" description="Disordered" evidence="1">
    <location>
        <begin position="36"/>
        <end position="189"/>
    </location>
</feature>
<dbReference type="InterPro" id="IPR035979">
    <property type="entry name" value="RBD_domain_sf"/>
</dbReference>
<dbReference type="AlphaFoldDB" id="A0A482VMY0"/>
<keyword evidence="3" id="KW-1185">Reference proteome</keyword>
<reference evidence="2 3" key="1">
    <citation type="submission" date="2017-03" db="EMBL/GenBank/DDBJ databases">
        <title>Genome of the blue death feigning beetle - Asbolus verrucosus.</title>
        <authorList>
            <person name="Rider S.D."/>
        </authorList>
    </citation>
    <scope>NUCLEOTIDE SEQUENCE [LARGE SCALE GENOMIC DNA]</scope>
    <source>
        <strain evidence="2">Butters</strain>
        <tissue evidence="2">Head and leg muscle</tissue>
    </source>
</reference>
<dbReference type="Gene3D" id="3.30.70.330">
    <property type="match status" value="1"/>
</dbReference>
<dbReference type="OrthoDB" id="48651at2759"/>
<dbReference type="Proteomes" id="UP000292052">
    <property type="component" value="Unassembled WGS sequence"/>
</dbReference>
<dbReference type="STRING" id="1661398.A0A482VMY0"/>